<dbReference type="InterPro" id="IPR053175">
    <property type="entry name" value="DHMBA_Reg_Transcription_Factor"/>
</dbReference>
<organism evidence="2 3">
    <name type="scientific">Penicillium angulare</name>
    <dbReference type="NCBI Taxonomy" id="116970"/>
    <lineage>
        <taxon>Eukaryota</taxon>
        <taxon>Fungi</taxon>
        <taxon>Dikarya</taxon>
        <taxon>Ascomycota</taxon>
        <taxon>Pezizomycotina</taxon>
        <taxon>Eurotiomycetes</taxon>
        <taxon>Eurotiomycetidae</taxon>
        <taxon>Eurotiales</taxon>
        <taxon>Aspergillaceae</taxon>
        <taxon>Penicillium</taxon>
    </lineage>
</organism>
<protein>
    <submittedName>
        <fullName evidence="2">Uncharacterized protein</fullName>
    </submittedName>
</protein>
<dbReference type="InterPro" id="IPR021858">
    <property type="entry name" value="Fun_TF"/>
</dbReference>
<gene>
    <name evidence="2" type="ORF">N7456_000673</name>
</gene>
<feature type="compositionally biased region" description="Polar residues" evidence="1">
    <location>
        <begin position="7"/>
        <end position="23"/>
    </location>
</feature>
<reference evidence="2" key="1">
    <citation type="submission" date="2022-11" db="EMBL/GenBank/DDBJ databases">
        <authorList>
            <person name="Petersen C."/>
        </authorList>
    </citation>
    <scope>NUCLEOTIDE SEQUENCE</scope>
    <source>
        <strain evidence="2">IBT 30069</strain>
    </source>
</reference>
<comment type="caution">
    <text evidence="2">The sequence shown here is derived from an EMBL/GenBank/DDBJ whole genome shotgun (WGS) entry which is preliminary data.</text>
</comment>
<accession>A0A9W9GCX1</accession>
<dbReference type="AlphaFoldDB" id="A0A9W9GCX1"/>
<keyword evidence="3" id="KW-1185">Reference proteome</keyword>
<dbReference type="PANTHER" id="PTHR38791">
    <property type="entry name" value="ZN(II)2CYS6 TRANSCRIPTION FACTOR (EUROFUNG)-RELATED-RELATED"/>
    <property type="match status" value="1"/>
</dbReference>
<dbReference type="Proteomes" id="UP001149165">
    <property type="component" value="Unassembled WGS sequence"/>
</dbReference>
<reference evidence="2" key="2">
    <citation type="journal article" date="2023" name="IMA Fungus">
        <title>Comparative genomic study of the Penicillium genus elucidates a diverse pangenome and 15 lateral gene transfer events.</title>
        <authorList>
            <person name="Petersen C."/>
            <person name="Sorensen T."/>
            <person name="Nielsen M.R."/>
            <person name="Sondergaard T.E."/>
            <person name="Sorensen J.L."/>
            <person name="Fitzpatrick D.A."/>
            <person name="Frisvad J.C."/>
            <person name="Nielsen K.L."/>
        </authorList>
    </citation>
    <scope>NUCLEOTIDE SEQUENCE</scope>
    <source>
        <strain evidence="2">IBT 30069</strain>
    </source>
</reference>
<evidence type="ECO:0000313" key="2">
    <source>
        <dbReference type="EMBL" id="KAJ5116325.1"/>
    </source>
</evidence>
<sequence>MKKAEVSKTQSRTTINAELNTDGTEACSEDASASTRSLSPAMSIISSNSMPPYNLPPADLYQPMEDTVVPLFFNSYLYLPKDPHIRNGFMEILPGLFSNARPGSRLHTSTLAVAFFTVAAWTGQEPLLRASQRYFIEALPKIRVALLSNDDNEYDNTLMTIMMLSTYEEFVAIKDWEAPMKAHLRGAIALINSRKTKAIEGPSSSTLHQAVQTQIIKTTRGLEMPMVPTPEIWPLAQSKTAPSPRIFLSLAASEIVTLRQSWEKMRSEPTESEVLSVLDIATQIDTSLLSWTYWVPSNWSPVTASIIPQSVRDAGLYNNLCDCYADMWIASTWNTYRDCRVLVQSIMLKCLRLLPAKAQYESRAAGIQLTIQKLADEICASVPFFLGSQMESVRMKSSLVQYPFAETRPVTSTHKQSAPLMGAWQVFPCLRNLQTSDLGLPSRQVKWLEEQMNRVLVIYFQK</sequence>
<dbReference type="PANTHER" id="PTHR38791:SF5">
    <property type="entry name" value="TRANSCRIPTION FACTOR DBAG-RELATED"/>
    <property type="match status" value="1"/>
</dbReference>
<dbReference type="Pfam" id="PF11951">
    <property type="entry name" value="Fungal_trans_2"/>
    <property type="match status" value="1"/>
</dbReference>
<dbReference type="OrthoDB" id="2991872at2759"/>
<dbReference type="EMBL" id="JAPQKH010000001">
    <property type="protein sequence ID" value="KAJ5116325.1"/>
    <property type="molecule type" value="Genomic_DNA"/>
</dbReference>
<proteinExistence type="predicted"/>
<feature type="region of interest" description="Disordered" evidence="1">
    <location>
        <begin position="1"/>
        <end position="32"/>
    </location>
</feature>
<evidence type="ECO:0000256" key="1">
    <source>
        <dbReference type="SAM" id="MobiDB-lite"/>
    </source>
</evidence>
<name>A0A9W9GCX1_9EURO</name>
<evidence type="ECO:0000313" key="3">
    <source>
        <dbReference type="Proteomes" id="UP001149165"/>
    </source>
</evidence>